<dbReference type="RefSeq" id="XP_013318414.1">
    <property type="nucleotide sequence ID" value="XM_013462960.1"/>
</dbReference>
<protein>
    <submittedName>
        <fullName evidence="1">Uncharacterized protein</fullName>
    </submittedName>
</protein>
<evidence type="ECO:0000313" key="1">
    <source>
        <dbReference type="EMBL" id="KIW57830.1"/>
    </source>
</evidence>
<accession>A0A0D2ESW4</accession>
<sequence length="162" mass="18262">MPASSPAMTKQLLKHARLTISLGLQKYTISMALQCQIEARLLHLPQTSTSVFQCLQVQPSSTLDDQIVRSRWLPFSLQWIWGMSYQKKMVDLQSLHPTPLQHSHRGKGSFPLLRVLGPQHQSQEDCSTLTSAHLLSDVLLLAALLPLFRACWHAGARADYHQ</sequence>
<name>A0A0D2ESW4_9EURO</name>
<dbReference type="Proteomes" id="UP000054342">
    <property type="component" value="Unassembled WGS sequence"/>
</dbReference>
<organism evidence="1 2">
    <name type="scientific">Exophiala xenobiotica</name>
    <dbReference type="NCBI Taxonomy" id="348802"/>
    <lineage>
        <taxon>Eukaryota</taxon>
        <taxon>Fungi</taxon>
        <taxon>Dikarya</taxon>
        <taxon>Ascomycota</taxon>
        <taxon>Pezizomycotina</taxon>
        <taxon>Eurotiomycetes</taxon>
        <taxon>Chaetothyriomycetidae</taxon>
        <taxon>Chaetothyriales</taxon>
        <taxon>Herpotrichiellaceae</taxon>
        <taxon>Exophiala</taxon>
    </lineage>
</organism>
<evidence type="ECO:0000313" key="2">
    <source>
        <dbReference type="Proteomes" id="UP000054342"/>
    </source>
</evidence>
<dbReference type="GeneID" id="25324295"/>
<reference evidence="1 2" key="1">
    <citation type="submission" date="2015-01" db="EMBL/GenBank/DDBJ databases">
        <title>The Genome Sequence of Exophiala xenobiotica CBS118157.</title>
        <authorList>
            <consortium name="The Broad Institute Genomics Platform"/>
            <person name="Cuomo C."/>
            <person name="de Hoog S."/>
            <person name="Gorbushina A."/>
            <person name="Stielow B."/>
            <person name="Teixiera M."/>
            <person name="Abouelleil A."/>
            <person name="Chapman S.B."/>
            <person name="Priest M."/>
            <person name="Young S.K."/>
            <person name="Wortman J."/>
            <person name="Nusbaum C."/>
            <person name="Birren B."/>
        </authorList>
    </citation>
    <scope>NUCLEOTIDE SEQUENCE [LARGE SCALE GENOMIC DNA]</scope>
    <source>
        <strain evidence="1 2">CBS 118157</strain>
    </source>
</reference>
<gene>
    <name evidence="1" type="ORF">PV05_02387</name>
</gene>
<dbReference type="EMBL" id="KN847318">
    <property type="protein sequence ID" value="KIW57830.1"/>
    <property type="molecule type" value="Genomic_DNA"/>
</dbReference>
<proteinExistence type="predicted"/>
<dbReference type="HOGENOM" id="CLU_1635416_0_0_1"/>
<dbReference type="AlphaFoldDB" id="A0A0D2ESW4"/>
<keyword evidence="2" id="KW-1185">Reference proteome</keyword>